<keyword evidence="2" id="KW-0547">Nucleotide-binding</keyword>
<protein>
    <submittedName>
        <fullName evidence="2">Helicase ATPase REPLICATION</fullName>
    </submittedName>
</protein>
<dbReference type="SUPFAM" id="SSF52540">
    <property type="entry name" value="P-loop containing nucleoside triphosphate hydrolases"/>
    <property type="match status" value="1"/>
</dbReference>
<proteinExistence type="predicted"/>
<dbReference type="GO" id="GO:0006260">
    <property type="term" value="P:DNA replication"/>
    <property type="evidence" value="ECO:0007669"/>
    <property type="project" value="InterPro"/>
</dbReference>
<dbReference type="Gene3D" id="3.40.50.300">
    <property type="entry name" value="P-loop containing nucleotide triphosphate hydrolases"/>
    <property type="match status" value="1"/>
</dbReference>
<accession>A0A8S5TK30</accession>
<keyword evidence="2" id="KW-0067">ATP-binding</keyword>
<dbReference type="GO" id="GO:0005524">
    <property type="term" value="F:ATP binding"/>
    <property type="evidence" value="ECO:0007669"/>
    <property type="project" value="InterPro"/>
</dbReference>
<dbReference type="InterPro" id="IPR007694">
    <property type="entry name" value="DNA_helicase_DnaB-like_C"/>
</dbReference>
<evidence type="ECO:0000259" key="1">
    <source>
        <dbReference type="Pfam" id="PF03796"/>
    </source>
</evidence>
<feature type="domain" description="SF4 helicase" evidence="1">
    <location>
        <begin position="21"/>
        <end position="240"/>
    </location>
</feature>
<dbReference type="GO" id="GO:0003678">
    <property type="term" value="F:DNA helicase activity"/>
    <property type="evidence" value="ECO:0007669"/>
    <property type="project" value="InterPro"/>
</dbReference>
<dbReference type="EMBL" id="BK032843">
    <property type="protein sequence ID" value="DAF63645.1"/>
    <property type="molecule type" value="Genomic_DNA"/>
</dbReference>
<organism evidence="2">
    <name type="scientific">Podoviridae sp. ctz6O13</name>
    <dbReference type="NCBI Taxonomy" id="2827757"/>
    <lineage>
        <taxon>Viruses</taxon>
        <taxon>Duplodnaviria</taxon>
        <taxon>Heunggongvirae</taxon>
        <taxon>Uroviricota</taxon>
        <taxon>Caudoviricetes</taxon>
    </lineage>
</organism>
<sequence>MSVFQDIMSEVDRGRNGLNAGAPMGLPKVESIIDGVTKSNYTLIISSSGSGKSSFSLFSFVYKPLMAHLEDDNYKVLFMSLEMSRTSMFIKLLSIYIFERYGKVLSYKEITSRKKDYVLDEESYKLVLSCRDWIEKVSSKIEFYDKNVNADSMYAILHSRLEELGSFSETSTRKIYTPNNPNLTYVVVIDHIGLLRPRTGRTLKQEIDLASSYLVTLREMCGISPVVVQQANREQGNQARLQSKMTSFTMNDSKDSGNTN</sequence>
<keyword evidence="2" id="KW-0378">Hydrolase</keyword>
<name>A0A8S5TK30_9CAUD</name>
<reference evidence="2" key="1">
    <citation type="journal article" date="2021" name="Proc. Natl. Acad. Sci. U.S.A.">
        <title>A Catalog of Tens of Thousands of Viruses from Human Metagenomes Reveals Hidden Associations with Chronic Diseases.</title>
        <authorList>
            <person name="Tisza M.J."/>
            <person name="Buck C.B."/>
        </authorList>
    </citation>
    <scope>NUCLEOTIDE SEQUENCE</scope>
    <source>
        <strain evidence="2">Ctz6O13</strain>
    </source>
</reference>
<keyword evidence="2" id="KW-0347">Helicase</keyword>
<dbReference type="InterPro" id="IPR027417">
    <property type="entry name" value="P-loop_NTPase"/>
</dbReference>
<dbReference type="Pfam" id="PF03796">
    <property type="entry name" value="DnaB_C"/>
    <property type="match status" value="1"/>
</dbReference>
<evidence type="ECO:0000313" key="2">
    <source>
        <dbReference type="EMBL" id="DAF63645.1"/>
    </source>
</evidence>